<dbReference type="OrthoDB" id="2145765at2759"/>
<feature type="region of interest" description="Disordered" evidence="1">
    <location>
        <begin position="1"/>
        <end position="25"/>
    </location>
</feature>
<evidence type="ECO:0000313" key="3">
    <source>
        <dbReference type="EMBL" id="KAF6036274.1"/>
    </source>
</evidence>
<dbReference type="Pfam" id="PF14645">
    <property type="entry name" value="Chibby"/>
    <property type="match status" value="1"/>
</dbReference>
<proteinExistence type="predicted"/>
<dbReference type="EMBL" id="VXIV02000971">
    <property type="protein sequence ID" value="KAF6034908.1"/>
    <property type="molecule type" value="Genomic_DNA"/>
</dbReference>
<keyword evidence="4" id="KW-1185">Reference proteome</keyword>
<dbReference type="PANTHER" id="PTHR21533">
    <property type="entry name" value="LEUCINE-RICH PROTEIN"/>
    <property type="match status" value="1"/>
</dbReference>
<evidence type="ECO:0000313" key="4">
    <source>
        <dbReference type="Proteomes" id="UP000593567"/>
    </source>
</evidence>
<dbReference type="InterPro" id="IPR028118">
    <property type="entry name" value="Chibby_fam"/>
</dbReference>
<reference evidence="3 4" key="2">
    <citation type="submission" date="2020-06" db="EMBL/GenBank/DDBJ databases">
        <title>Draft genome of Bugula neritina, a colonial animal packing powerful symbionts and potential medicines.</title>
        <authorList>
            <person name="Rayko M."/>
        </authorList>
    </citation>
    <scope>NUCLEOTIDE SEQUENCE [LARGE SCALE GENOMIC DNA]</scope>
    <source>
        <strain evidence="3">Kwan_BN1</strain>
    </source>
</reference>
<sequence>MPFGPFAKKFSPKKPGPRKAVSLSTLQNLDRETLQRELTPDDIGQKIKINLDGNRMYFDGKDWVSESGNSGVSQKELNSIKRSNEKLKEENNLLKFKLDILLDMLTKSTAEQHLQQKMIDDLKVMVRSKTPSKSRT</sequence>
<comment type="caution">
    <text evidence="3">The sequence shown here is derived from an EMBL/GenBank/DDBJ whole genome shotgun (WGS) entry which is preliminary data.</text>
</comment>
<reference evidence="3 4" key="1">
    <citation type="submission" date="2019-09" db="EMBL/GenBank/DDBJ databases">
        <authorList>
            <person name="Raiko M."/>
            <person name="Komissarov A."/>
            <person name="Rhodes A."/>
            <person name="Kliver S."/>
            <person name="Lim-Fong G."/>
            <person name="Kwan J."/>
            <person name="O'Brien S.J."/>
            <person name="Lopez J.V."/>
        </authorList>
    </citation>
    <scope>NUCLEOTIDE SEQUENCE [LARGE SCALE GENOMIC DNA]</scope>
    <source>
        <strain evidence="3">Kwan_BN1</strain>
    </source>
</reference>
<evidence type="ECO:0000256" key="1">
    <source>
        <dbReference type="SAM" id="MobiDB-lite"/>
    </source>
</evidence>
<evidence type="ECO:0000313" key="2">
    <source>
        <dbReference type="EMBL" id="KAF6034908.1"/>
    </source>
</evidence>
<gene>
    <name evidence="3" type="ORF">EB796_005413</name>
    <name evidence="2" type="ORF">EB796_006777</name>
</gene>
<protein>
    <submittedName>
        <fullName evidence="3">CBY1</fullName>
    </submittedName>
</protein>
<dbReference type="EMBL" id="VXIV02000755">
    <property type="protein sequence ID" value="KAF6036274.1"/>
    <property type="molecule type" value="Genomic_DNA"/>
</dbReference>
<dbReference type="PANTHER" id="PTHR21533:SF19">
    <property type="entry name" value="LEUCINE-RICH PROTEIN"/>
    <property type="match status" value="1"/>
</dbReference>
<accession>A0A7J7KEC2</accession>
<dbReference type="CDD" id="cd07429">
    <property type="entry name" value="Cby_like"/>
    <property type="match status" value="1"/>
</dbReference>
<dbReference type="Proteomes" id="UP000593567">
    <property type="component" value="Unassembled WGS sequence"/>
</dbReference>
<name>A0A7J7KEC2_BUGNE</name>
<dbReference type="AlphaFoldDB" id="A0A7J7KEC2"/>
<organism evidence="3 4">
    <name type="scientific">Bugula neritina</name>
    <name type="common">Brown bryozoan</name>
    <name type="synonym">Sertularia neritina</name>
    <dbReference type="NCBI Taxonomy" id="10212"/>
    <lineage>
        <taxon>Eukaryota</taxon>
        <taxon>Metazoa</taxon>
        <taxon>Spiralia</taxon>
        <taxon>Lophotrochozoa</taxon>
        <taxon>Bryozoa</taxon>
        <taxon>Gymnolaemata</taxon>
        <taxon>Cheilostomatida</taxon>
        <taxon>Flustrina</taxon>
        <taxon>Buguloidea</taxon>
        <taxon>Bugulidae</taxon>
        <taxon>Bugula</taxon>
    </lineage>
</organism>